<feature type="transmembrane region" description="Helical" evidence="9">
    <location>
        <begin position="131"/>
        <end position="158"/>
    </location>
</feature>
<dbReference type="GO" id="GO:0005886">
    <property type="term" value="C:plasma membrane"/>
    <property type="evidence" value="ECO:0007669"/>
    <property type="project" value="UniProtKB-SubCell"/>
</dbReference>
<keyword evidence="7 9" id="KW-0472">Membrane</keyword>
<feature type="transmembrane region" description="Helical" evidence="9">
    <location>
        <begin position="96"/>
        <end position="119"/>
    </location>
</feature>
<evidence type="ECO:0000313" key="12">
    <source>
        <dbReference type="Proteomes" id="UP000186074"/>
    </source>
</evidence>
<dbReference type="InterPro" id="IPR002898">
    <property type="entry name" value="MotA_ExbB_proton_chnl"/>
</dbReference>
<organism evidence="11 12">
    <name type="scientific">Poseidonibacter parvus</name>
    <dbReference type="NCBI Taxonomy" id="1850254"/>
    <lineage>
        <taxon>Bacteria</taxon>
        <taxon>Pseudomonadati</taxon>
        <taxon>Campylobacterota</taxon>
        <taxon>Epsilonproteobacteria</taxon>
        <taxon>Campylobacterales</taxon>
        <taxon>Arcobacteraceae</taxon>
        <taxon>Poseidonibacter</taxon>
    </lineage>
</organism>
<evidence type="ECO:0000256" key="3">
    <source>
        <dbReference type="ARBA" id="ARBA00022475"/>
    </source>
</evidence>
<comment type="similarity">
    <text evidence="8">Belongs to the exbB/tolQ family.</text>
</comment>
<evidence type="ECO:0000256" key="8">
    <source>
        <dbReference type="RuleBase" id="RU004057"/>
    </source>
</evidence>
<evidence type="ECO:0000256" key="5">
    <source>
        <dbReference type="ARBA" id="ARBA00022927"/>
    </source>
</evidence>
<dbReference type="InterPro" id="IPR050790">
    <property type="entry name" value="ExbB/TolQ_transport"/>
</dbReference>
<dbReference type="OrthoDB" id="9805133at2"/>
<evidence type="ECO:0000256" key="1">
    <source>
        <dbReference type="ARBA" id="ARBA00004429"/>
    </source>
</evidence>
<proteinExistence type="inferred from homology"/>
<keyword evidence="3" id="KW-1003">Cell membrane</keyword>
<evidence type="ECO:0000256" key="9">
    <source>
        <dbReference type="SAM" id="Phobius"/>
    </source>
</evidence>
<evidence type="ECO:0000256" key="6">
    <source>
        <dbReference type="ARBA" id="ARBA00022989"/>
    </source>
</evidence>
<feature type="transmembrane region" description="Helical" evidence="9">
    <location>
        <begin position="14"/>
        <end position="36"/>
    </location>
</feature>
<dbReference type="GO" id="GO:0017038">
    <property type="term" value="P:protein import"/>
    <property type="evidence" value="ECO:0007669"/>
    <property type="project" value="TreeGrafter"/>
</dbReference>
<gene>
    <name evidence="11" type="ORF">LPB137_10515</name>
</gene>
<evidence type="ECO:0000313" key="11">
    <source>
        <dbReference type="EMBL" id="APW66248.1"/>
    </source>
</evidence>
<keyword evidence="12" id="KW-1185">Reference proteome</keyword>
<feature type="domain" description="MotA/TolQ/ExbB proton channel" evidence="10">
    <location>
        <begin position="74"/>
        <end position="174"/>
    </location>
</feature>
<accession>A0A1P8KNX6</accession>
<dbReference type="PANTHER" id="PTHR30625:SF15">
    <property type="entry name" value="BIOPOLYMER TRANSPORT PROTEIN EXBB"/>
    <property type="match status" value="1"/>
</dbReference>
<comment type="subcellular location">
    <subcellularLocation>
        <location evidence="1">Cell inner membrane</location>
        <topology evidence="1">Multi-pass membrane protein</topology>
    </subcellularLocation>
    <subcellularLocation>
        <location evidence="8">Membrane</location>
        <topology evidence="8">Multi-pass membrane protein</topology>
    </subcellularLocation>
</comment>
<evidence type="ECO:0000259" key="10">
    <source>
        <dbReference type="Pfam" id="PF01618"/>
    </source>
</evidence>
<evidence type="ECO:0000256" key="2">
    <source>
        <dbReference type="ARBA" id="ARBA00022448"/>
    </source>
</evidence>
<evidence type="ECO:0000256" key="7">
    <source>
        <dbReference type="ARBA" id="ARBA00023136"/>
    </source>
</evidence>
<dbReference type="AlphaFoldDB" id="A0A1P8KNX6"/>
<dbReference type="Proteomes" id="UP000186074">
    <property type="component" value="Chromosome"/>
</dbReference>
<sequence>MTDTILNYLTNSSAITYIVLALLSIYLIITIWIFLYRYFSIVALIRNEEKSLESLTSREATFSPLSALNKCANSTNSKELLYACEINIIKEASSGISWLAIISSTSPFIGLFGTVVGILESFAKFSTHSKVAFSVIAPAISEALVATAAGIFVAIFAYTFHQILVRKVYELNTYIKAQSQILIAKG</sequence>
<evidence type="ECO:0000256" key="4">
    <source>
        <dbReference type="ARBA" id="ARBA00022692"/>
    </source>
</evidence>
<dbReference type="EMBL" id="CP019070">
    <property type="protein sequence ID" value="APW66248.1"/>
    <property type="molecule type" value="Genomic_DNA"/>
</dbReference>
<name>A0A1P8KNX6_9BACT</name>
<dbReference type="STRING" id="1850254.LPB137_10515"/>
<keyword evidence="2 8" id="KW-0813">Transport</keyword>
<keyword evidence="5 8" id="KW-0653">Protein transport</keyword>
<reference evidence="11 12" key="1">
    <citation type="submission" date="2017-01" db="EMBL/GenBank/DDBJ databases">
        <title>Genome sequencing of Arcobacter sp. LPB0137.</title>
        <authorList>
            <person name="Lee G.-W."/>
            <person name="Yi H."/>
        </authorList>
    </citation>
    <scope>NUCLEOTIDE SEQUENCE [LARGE SCALE GENOMIC DNA]</scope>
    <source>
        <strain evidence="11 12">LPB0137</strain>
    </source>
</reference>
<dbReference type="PANTHER" id="PTHR30625">
    <property type="entry name" value="PROTEIN TOLQ"/>
    <property type="match status" value="1"/>
</dbReference>
<dbReference type="KEGG" id="alp:LPB137_10515"/>
<protein>
    <submittedName>
        <fullName evidence="11">Biopolymer transporter</fullName>
    </submittedName>
</protein>
<keyword evidence="4 9" id="KW-0812">Transmembrane</keyword>
<dbReference type="Pfam" id="PF01618">
    <property type="entry name" value="MotA_ExbB"/>
    <property type="match status" value="1"/>
</dbReference>
<keyword evidence="6 9" id="KW-1133">Transmembrane helix</keyword>